<dbReference type="AlphaFoldDB" id="A0A931SDH1"/>
<dbReference type="PANTHER" id="PTHR11265">
    <property type="entry name" value="S-ADENOSYL-METHYLTRANSFERASE MRAW"/>
    <property type="match status" value="1"/>
</dbReference>
<comment type="subcellular location">
    <subcellularLocation>
        <location evidence="6">Cytoplasm</location>
    </subcellularLocation>
</comment>
<sequence>MHKPVLLHEVLEYLHPQPNENAIDATINGGGHAEPMLEAIAPRGKLLGIDRDPSILKETKERLKKFGDRAILAEGNFANIATIAEDAGVLHPSCILFDLGFSSYHLAPAKRGFSFLEDAPLDMRYNRQDSSCTAEALINHAIPEELERIFKTYGEERNAGRIAELIVRERKHRRIQTAKDLATLIANNFPRDRLHPATKVFQALRIAVNDELTHIERGIRDALLLLAPGGRLAIISYHSLEDRIVKYFFRSQKETLAILTPKPVAPSREEIAQNPRARSAKLRAAQKKVV</sequence>
<keyword evidence="2 6" id="KW-0698">rRNA processing</keyword>
<protein>
    <recommendedName>
        <fullName evidence="6">Ribosomal RNA small subunit methyltransferase H</fullName>
        <ecNumber evidence="6">2.1.1.199</ecNumber>
    </recommendedName>
    <alternativeName>
        <fullName evidence="6">16S rRNA m(4)C1402 methyltransferase</fullName>
    </alternativeName>
    <alternativeName>
        <fullName evidence="6">rRNA (cytosine-N(4)-)-methyltransferase RsmH</fullName>
    </alternativeName>
</protein>
<dbReference type="Pfam" id="PF01795">
    <property type="entry name" value="Methyltransf_5"/>
    <property type="match status" value="1"/>
</dbReference>
<evidence type="ECO:0000256" key="5">
    <source>
        <dbReference type="ARBA" id="ARBA00022691"/>
    </source>
</evidence>
<feature type="binding site" evidence="6">
    <location>
        <begin position="30"/>
        <end position="32"/>
    </location>
    <ligand>
        <name>S-adenosyl-L-methionine</name>
        <dbReference type="ChEBI" id="CHEBI:59789"/>
    </ligand>
</feature>
<dbReference type="Gene3D" id="3.40.50.150">
    <property type="entry name" value="Vaccinia Virus protein VP39"/>
    <property type="match status" value="1"/>
</dbReference>
<feature type="binding site" evidence="6">
    <location>
        <position position="98"/>
    </location>
    <ligand>
        <name>S-adenosyl-L-methionine</name>
        <dbReference type="ChEBI" id="CHEBI:59789"/>
    </ligand>
</feature>
<comment type="catalytic activity">
    <reaction evidence="6">
        <text>cytidine(1402) in 16S rRNA + S-adenosyl-L-methionine = N(4)-methylcytidine(1402) in 16S rRNA + S-adenosyl-L-homocysteine + H(+)</text>
        <dbReference type="Rhea" id="RHEA:42928"/>
        <dbReference type="Rhea" id="RHEA-COMP:10286"/>
        <dbReference type="Rhea" id="RHEA-COMP:10287"/>
        <dbReference type="ChEBI" id="CHEBI:15378"/>
        <dbReference type="ChEBI" id="CHEBI:57856"/>
        <dbReference type="ChEBI" id="CHEBI:59789"/>
        <dbReference type="ChEBI" id="CHEBI:74506"/>
        <dbReference type="ChEBI" id="CHEBI:82748"/>
        <dbReference type="EC" id="2.1.1.199"/>
    </reaction>
</comment>
<evidence type="ECO:0000256" key="6">
    <source>
        <dbReference type="HAMAP-Rule" id="MF_01007"/>
    </source>
</evidence>
<dbReference type="EMBL" id="JACOZA010000048">
    <property type="protein sequence ID" value="MBI2096887.1"/>
    <property type="molecule type" value="Genomic_DNA"/>
</dbReference>
<dbReference type="PIRSF" id="PIRSF004486">
    <property type="entry name" value="MraW"/>
    <property type="match status" value="1"/>
</dbReference>
<feature type="region of interest" description="Disordered" evidence="7">
    <location>
        <begin position="270"/>
        <end position="290"/>
    </location>
</feature>
<name>A0A931SDH1_9BACT</name>
<keyword evidence="5 6" id="KW-0949">S-adenosyl-L-methionine</keyword>
<keyword evidence="4 6" id="KW-0808">Transferase</keyword>
<proteinExistence type="inferred from homology"/>
<feature type="compositionally biased region" description="Basic residues" evidence="7">
    <location>
        <begin position="278"/>
        <end position="290"/>
    </location>
</feature>
<comment type="function">
    <text evidence="6">Specifically methylates the N4 position of cytidine in position 1402 (C1402) of 16S rRNA.</text>
</comment>
<dbReference type="PANTHER" id="PTHR11265:SF0">
    <property type="entry name" value="12S RRNA N4-METHYLCYTIDINE METHYLTRANSFERASE"/>
    <property type="match status" value="1"/>
</dbReference>
<evidence type="ECO:0000256" key="7">
    <source>
        <dbReference type="SAM" id="MobiDB-lite"/>
    </source>
</evidence>
<dbReference type="InterPro" id="IPR023397">
    <property type="entry name" value="SAM-dep_MeTrfase_MraW_recog"/>
</dbReference>
<evidence type="ECO:0000313" key="8">
    <source>
        <dbReference type="EMBL" id="MBI2096887.1"/>
    </source>
</evidence>
<keyword evidence="3 6" id="KW-0489">Methyltransferase</keyword>
<dbReference type="SUPFAM" id="SSF81799">
    <property type="entry name" value="Putative methyltransferase TM0872, insert domain"/>
    <property type="match status" value="1"/>
</dbReference>
<dbReference type="GO" id="GO:0005737">
    <property type="term" value="C:cytoplasm"/>
    <property type="evidence" value="ECO:0007669"/>
    <property type="project" value="UniProtKB-SubCell"/>
</dbReference>
<evidence type="ECO:0000256" key="1">
    <source>
        <dbReference type="ARBA" id="ARBA00010396"/>
    </source>
</evidence>
<dbReference type="Proteomes" id="UP000724148">
    <property type="component" value="Unassembled WGS sequence"/>
</dbReference>
<dbReference type="SUPFAM" id="SSF53335">
    <property type="entry name" value="S-adenosyl-L-methionine-dependent methyltransferases"/>
    <property type="match status" value="1"/>
</dbReference>
<dbReference type="EC" id="2.1.1.199" evidence="6"/>
<evidence type="ECO:0000256" key="2">
    <source>
        <dbReference type="ARBA" id="ARBA00022552"/>
    </source>
</evidence>
<dbReference type="InterPro" id="IPR002903">
    <property type="entry name" value="RsmH"/>
</dbReference>
<dbReference type="NCBIfam" id="TIGR00006">
    <property type="entry name" value="16S rRNA (cytosine(1402)-N(4))-methyltransferase RsmH"/>
    <property type="match status" value="1"/>
</dbReference>
<evidence type="ECO:0000313" key="9">
    <source>
        <dbReference type="Proteomes" id="UP000724148"/>
    </source>
</evidence>
<organism evidence="8 9">
    <name type="scientific">Candidatus Sungiibacteriota bacterium</name>
    <dbReference type="NCBI Taxonomy" id="2750080"/>
    <lineage>
        <taxon>Bacteria</taxon>
        <taxon>Candidatus Sungiibacteriota</taxon>
    </lineage>
</organism>
<reference evidence="8" key="1">
    <citation type="submission" date="2020-07" db="EMBL/GenBank/DDBJ databases">
        <title>Huge and variable diversity of episymbiotic CPR bacteria and DPANN archaea in groundwater ecosystems.</title>
        <authorList>
            <person name="He C.Y."/>
            <person name="Keren R."/>
            <person name="Whittaker M."/>
            <person name="Farag I.F."/>
            <person name="Doudna J."/>
            <person name="Cate J.H.D."/>
            <person name="Banfield J.F."/>
        </authorList>
    </citation>
    <scope>NUCLEOTIDE SEQUENCE</scope>
    <source>
        <strain evidence="8">NC_groundwater_193_Ag_S-0.1um_51_7</strain>
    </source>
</reference>
<comment type="caution">
    <text evidence="8">The sequence shown here is derived from an EMBL/GenBank/DDBJ whole genome shotgun (WGS) entry which is preliminary data.</text>
</comment>
<keyword evidence="6" id="KW-0963">Cytoplasm</keyword>
<comment type="similarity">
    <text evidence="1 6">Belongs to the methyltransferase superfamily. RsmH family.</text>
</comment>
<dbReference type="HAMAP" id="MF_01007">
    <property type="entry name" value="16SrRNA_methyltr_H"/>
    <property type="match status" value="1"/>
</dbReference>
<dbReference type="Gene3D" id="1.10.150.170">
    <property type="entry name" value="Putative methyltransferase TM0872, insert domain"/>
    <property type="match status" value="1"/>
</dbReference>
<evidence type="ECO:0000256" key="3">
    <source>
        <dbReference type="ARBA" id="ARBA00022603"/>
    </source>
</evidence>
<evidence type="ECO:0000256" key="4">
    <source>
        <dbReference type="ARBA" id="ARBA00022679"/>
    </source>
</evidence>
<feature type="binding site" evidence="6">
    <location>
        <position position="105"/>
    </location>
    <ligand>
        <name>S-adenosyl-L-methionine</name>
        <dbReference type="ChEBI" id="CHEBI:59789"/>
    </ligand>
</feature>
<feature type="binding site" evidence="6">
    <location>
        <position position="50"/>
    </location>
    <ligand>
        <name>S-adenosyl-L-methionine</name>
        <dbReference type="ChEBI" id="CHEBI:59789"/>
    </ligand>
</feature>
<dbReference type="GO" id="GO:0070475">
    <property type="term" value="P:rRNA base methylation"/>
    <property type="evidence" value="ECO:0007669"/>
    <property type="project" value="UniProtKB-UniRule"/>
</dbReference>
<accession>A0A931SDH1</accession>
<gene>
    <name evidence="6 8" type="primary">rsmH</name>
    <name evidence="8" type="ORF">HYT40_01900</name>
</gene>
<dbReference type="InterPro" id="IPR029063">
    <property type="entry name" value="SAM-dependent_MTases_sf"/>
</dbReference>
<dbReference type="GO" id="GO:0071424">
    <property type="term" value="F:rRNA (cytosine-N4-)-methyltransferase activity"/>
    <property type="evidence" value="ECO:0007669"/>
    <property type="project" value="UniProtKB-UniRule"/>
</dbReference>
<feature type="binding site" evidence="6">
    <location>
        <position position="77"/>
    </location>
    <ligand>
        <name>S-adenosyl-L-methionine</name>
        <dbReference type="ChEBI" id="CHEBI:59789"/>
    </ligand>
</feature>